<dbReference type="EC" id="3.1.1.-" evidence="5"/>
<dbReference type="GO" id="GO:0052689">
    <property type="term" value="F:carboxylic ester hydrolase activity"/>
    <property type="evidence" value="ECO:0007669"/>
    <property type="project" value="UniProtKB-KW"/>
</dbReference>
<proteinExistence type="inferred from homology"/>
<keyword evidence="2" id="KW-0719">Serine esterase</keyword>
<keyword evidence="3 5" id="KW-0378">Hydrolase</keyword>
<dbReference type="InterPro" id="IPR002018">
    <property type="entry name" value="CarbesteraseB"/>
</dbReference>
<evidence type="ECO:0000256" key="2">
    <source>
        <dbReference type="ARBA" id="ARBA00022487"/>
    </source>
</evidence>
<protein>
    <recommendedName>
        <fullName evidence="5">Carboxylic ester hydrolase</fullName>
        <ecNumber evidence="5">3.1.1.-</ecNumber>
    </recommendedName>
</protein>
<dbReference type="Pfam" id="PF00135">
    <property type="entry name" value="COesterase"/>
    <property type="match status" value="1"/>
</dbReference>
<evidence type="ECO:0000256" key="4">
    <source>
        <dbReference type="ARBA" id="ARBA00023180"/>
    </source>
</evidence>
<dbReference type="EMBL" id="CAJVCH010146049">
    <property type="protein sequence ID" value="CAG7727258.1"/>
    <property type="molecule type" value="Genomic_DNA"/>
</dbReference>
<gene>
    <name evidence="7" type="ORF">AFUS01_LOCUS16110</name>
</gene>
<accession>A0A8J2K0D5</accession>
<keyword evidence="4" id="KW-0325">Glycoprotein</keyword>
<dbReference type="PANTHER" id="PTHR43142">
    <property type="entry name" value="CARBOXYLIC ESTER HYDROLASE"/>
    <property type="match status" value="1"/>
</dbReference>
<reference evidence="7" key="1">
    <citation type="submission" date="2021-06" db="EMBL/GenBank/DDBJ databases">
        <authorList>
            <person name="Hodson N. C."/>
            <person name="Mongue J. A."/>
            <person name="Jaron S. K."/>
        </authorList>
    </citation>
    <scope>NUCLEOTIDE SEQUENCE</scope>
</reference>
<evidence type="ECO:0000313" key="7">
    <source>
        <dbReference type="EMBL" id="CAG7727258.1"/>
    </source>
</evidence>
<feature type="non-terminal residue" evidence="7">
    <location>
        <position position="284"/>
    </location>
</feature>
<evidence type="ECO:0000256" key="3">
    <source>
        <dbReference type="ARBA" id="ARBA00022801"/>
    </source>
</evidence>
<sequence length="284" mass="30887">SPKPVEPWESLNETSSYGSLCAQTAFLALVQLGHEDCLFLNVHVPKLDETSKPLPVMIYIHGGAFTGGGSQDFRPDYFMDHDVILVTINYRLGALGFLSTGDDSIRGNMGLKDQALAIKWVHKNIQAFGGDQDRITLFGESAGGVSTHYQMLSSQTKGLIKKAIALSGSAGGSWRFTPLDVAVSKSKQIAEYFHCPTDSSALLAKCLREVSTSELLSSLKDDVKLLHLFFPHGKGHLFAPTLETEHPEAFLTEHPLQVLEQGRAQKIPFLTGVNADEGLLSAFS</sequence>
<dbReference type="InterPro" id="IPR019826">
    <property type="entry name" value="Carboxylesterase_B_AS"/>
</dbReference>
<dbReference type="PROSITE" id="PS00122">
    <property type="entry name" value="CARBOXYLESTERASE_B_1"/>
    <property type="match status" value="1"/>
</dbReference>
<comment type="caution">
    <text evidence="7">The sequence shown here is derived from an EMBL/GenBank/DDBJ whole genome shotgun (WGS) entry which is preliminary data.</text>
</comment>
<evidence type="ECO:0000313" key="8">
    <source>
        <dbReference type="Proteomes" id="UP000708208"/>
    </source>
</evidence>
<keyword evidence="8" id="KW-1185">Reference proteome</keyword>
<evidence type="ECO:0000259" key="6">
    <source>
        <dbReference type="Pfam" id="PF00135"/>
    </source>
</evidence>
<organism evidence="7 8">
    <name type="scientific">Allacma fusca</name>
    <dbReference type="NCBI Taxonomy" id="39272"/>
    <lineage>
        <taxon>Eukaryota</taxon>
        <taxon>Metazoa</taxon>
        <taxon>Ecdysozoa</taxon>
        <taxon>Arthropoda</taxon>
        <taxon>Hexapoda</taxon>
        <taxon>Collembola</taxon>
        <taxon>Symphypleona</taxon>
        <taxon>Sminthuridae</taxon>
        <taxon>Allacma</taxon>
    </lineage>
</organism>
<name>A0A8J2K0D5_9HEXA</name>
<evidence type="ECO:0000256" key="5">
    <source>
        <dbReference type="RuleBase" id="RU361235"/>
    </source>
</evidence>
<feature type="non-terminal residue" evidence="7">
    <location>
        <position position="1"/>
    </location>
</feature>
<evidence type="ECO:0000256" key="1">
    <source>
        <dbReference type="ARBA" id="ARBA00005964"/>
    </source>
</evidence>
<dbReference type="PANTHER" id="PTHR43142:SF1">
    <property type="entry name" value="CARBOXYLIC ESTER HYDROLASE"/>
    <property type="match status" value="1"/>
</dbReference>
<dbReference type="OrthoDB" id="6846267at2759"/>
<feature type="domain" description="Carboxylesterase type B" evidence="6">
    <location>
        <begin position="2"/>
        <end position="282"/>
    </location>
</feature>
<dbReference type="Proteomes" id="UP000708208">
    <property type="component" value="Unassembled WGS sequence"/>
</dbReference>
<dbReference type="AlphaFoldDB" id="A0A8J2K0D5"/>
<comment type="similarity">
    <text evidence="1 5">Belongs to the type-B carboxylesterase/lipase family.</text>
</comment>